<reference evidence="1 2" key="1">
    <citation type="submission" date="2017-06" db="EMBL/GenBank/DDBJ databases">
        <authorList>
            <person name="Kim H.J."/>
            <person name="Triplett B.A."/>
        </authorList>
    </citation>
    <scope>NUCLEOTIDE SEQUENCE [LARGE SCALE GENOMIC DNA]</scope>
    <source>
        <strain evidence="1 2">B29T1</strain>
    </source>
</reference>
<sequence>MRQSRSWAEKGDARRLGALALAYAFILQILAAGFVTTLVPAGAAGIFICGEHALHGLPGADARLSPDGPAKASPCLPCPFCVAHLGTLPTVGDRMIQRRAAIVAAPSSRPYLVRAGYTTAPPTPPRGPPYSLI</sequence>
<proteinExistence type="predicted"/>
<keyword evidence="2" id="KW-1185">Reference proteome</keyword>
<gene>
    <name evidence="1" type="ORF">SAMN07250955_11653</name>
</gene>
<name>A0A212RX92_9PROT</name>
<dbReference type="EMBL" id="FYEH01000016">
    <property type="protein sequence ID" value="SNB77276.1"/>
    <property type="molecule type" value="Genomic_DNA"/>
</dbReference>
<dbReference type="Proteomes" id="UP000197065">
    <property type="component" value="Unassembled WGS sequence"/>
</dbReference>
<dbReference type="AlphaFoldDB" id="A0A212RX92"/>
<evidence type="ECO:0000313" key="2">
    <source>
        <dbReference type="Proteomes" id="UP000197065"/>
    </source>
</evidence>
<organism evidence="1 2">
    <name type="scientific">Arboricoccus pini</name>
    <dbReference type="NCBI Taxonomy" id="1963835"/>
    <lineage>
        <taxon>Bacteria</taxon>
        <taxon>Pseudomonadati</taxon>
        <taxon>Pseudomonadota</taxon>
        <taxon>Alphaproteobacteria</taxon>
        <taxon>Geminicoccales</taxon>
        <taxon>Geminicoccaceae</taxon>
        <taxon>Arboricoccus</taxon>
    </lineage>
</organism>
<dbReference type="RefSeq" id="WP_133063941.1">
    <property type="nucleotide sequence ID" value="NZ_FYEH01000016.1"/>
</dbReference>
<accession>A0A212RX92</accession>
<protein>
    <recommendedName>
        <fullName evidence="3">DUF2946 domain-containing protein</fullName>
    </recommendedName>
</protein>
<evidence type="ECO:0000313" key="1">
    <source>
        <dbReference type="EMBL" id="SNB77276.1"/>
    </source>
</evidence>
<evidence type="ECO:0008006" key="3">
    <source>
        <dbReference type="Google" id="ProtNLM"/>
    </source>
</evidence>